<dbReference type="PANTHER" id="PTHR30385:SF7">
    <property type="entry name" value="RNA POLYMERASE SIGMA FACTOR FLIA"/>
    <property type="match status" value="1"/>
</dbReference>
<dbReference type="InterPro" id="IPR012845">
    <property type="entry name" value="RNA_pol_sigma_FliA_WhiG"/>
</dbReference>
<dbReference type="InterPro" id="IPR013325">
    <property type="entry name" value="RNA_pol_sigma_r2"/>
</dbReference>
<dbReference type="Gene3D" id="1.10.1740.10">
    <property type="match status" value="1"/>
</dbReference>
<dbReference type="SUPFAM" id="SSF88946">
    <property type="entry name" value="Sigma2 domain of RNA polymerase sigma factors"/>
    <property type="match status" value="1"/>
</dbReference>
<name>A0A934JAR9_9BACL</name>
<dbReference type="Proteomes" id="UP000640274">
    <property type="component" value="Unassembled WGS sequence"/>
</dbReference>
<comment type="caution">
    <text evidence="6">The sequence shown here is derived from an EMBL/GenBank/DDBJ whole genome shotgun (WGS) entry which is preliminary data.</text>
</comment>
<dbReference type="EMBL" id="JAELUP010000103">
    <property type="protein sequence ID" value="MBJ6363403.1"/>
    <property type="molecule type" value="Genomic_DNA"/>
</dbReference>
<dbReference type="PROSITE" id="PS00716">
    <property type="entry name" value="SIGMA70_2"/>
    <property type="match status" value="1"/>
</dbReference>
<dbReference type="CDD" id="cd06171">
    <property type="entry name" value="Sigma70_r4"/>
    <property type="match status" value="1"/>
</dbReference>
<dbReference type="Gene3D" id="1.20.140.160">
    <property type="match status" value="1"/>
</dbReference>
<dbReference type="GO" id="GO:0003677">
    <property type="term" value="F:DNA binding"/>
    <property type="evidence" value="ECO:0007669"/>
    <property type="project" value="UniProtKB-KW"/>
</dbReference>
<dbReference type="InterPro" id="IPR013324">
    <property type="entry name" value="RNA_pol_sigma_r3/r4-like"/>
</dbReference>
<evidence type="ECO:0000256" key="2">
    <source>
        <dbReference type="ARBA" id="ARBA00023082"/>
    </source>
</evidence>
<evidence type="ECO:0000313" key="6">
    <source>
        <dbReference type="EMBL" id="MBJ6363403.1"/>
    </source>
</evidence>
<reference evidence="6" key="1">
    <citation type="submission" date="2020-12" db="EMBL/GenBank/DDBJ databases">
        <authorList>
            <person name="Huq M.A."/>
        </authorList>
    </citation>
    <scope>NUCLEOTIDE SEQUENCE</scope>
    <source>
        <strain evidence="6">MAHUQ-46</strain>
    </source>
</reference>
<protein>
    <submittedName>
        <fullName evidence="6">FliA/WhiG family RNA polymerase sigma factor</fullName>
    </submittedName>
</protein>
<dbReference type="InterPro" id="IPR007630">
    <property type="entry name" value="RNA_pol_sigma70_r4"/>
</dbReference>
<dbReference type="GO" id="GO:0016987">
    <property type="term" value="F:sigma factor activity"/>
    <property type="evidence" value="ECO:0007669"/>
    <property type="project" value="UniProtKB-KW"/>
</dbReference>
<accession>A0A934JAR9</accession>
<dbReference type="NCBIfam" id="NF005413">
    <property type="entry name" value="PRK06986.1"/>
    <property type="match status" value="1"/>
</dbReference>
<dbReference type="InterPro" id="IPR000943">
    <property type="entry name" value="RNA_pol_sigma70"/>
</dbReference>
<evidence type="ECO:0000313" key="7">
    <source>
        <dbReference type="Proteomes" id="UP000640274"/>
    </source>
</evidence>
<keyword evidence="1" id="KW-0805">Transcription regulation</keyword>
<keyword evidence="4" id="KW-0804">Transcription</keyword>
<dbReference type="PANTHER" id="PTHR30385">
    <property type="entry name" value="SIGMA FACTOR F FLAGELLAR"/>
    <property type="match status" value="1"/>
</dbReference>
<dbReference type="RefSeq" id="WP_199020947.1">
    <property type="nucleotide sequence ID" value="NZ_JAELUP010000103.1"/>
</dbReference>
<evidence type="ECO:0000256" key="1">
    <source>
        <dbReference type="ARBA" id="ARBA00023015"/>
    </source>
</evidence>
<dbReference type="NCBIfam" id="TIGR02937">
    <property type="entry name" value="sigma70-ECF"/>
    <property type="match status" value="1"/>
</dbReference>
<dbReference type="Pfam" id="PF04545">
    <property type="entry name" value="Sigma70_r4"/>
    <property type="match status" value="1"/>
</dbReference>
<evidence type="ECO:0000256" key="3">
    <source>
        <dbReference type="ARBA" id="ARBA00023125"/>
    </source>
</evidence>
<gene>
    <name evidence="6" type="ORF">JFN88_19545</name>
</gene>
<dbReference type="SUPFAM" id="SSF88659">
    <property type="entry name" value="Sigma3 and sigma4 domains of RNA polymerase sigma factors"/>
    <property type="match status" value="2"/>
</dbReference>
<dbReference type="PRINTS" id="PR00046">
    <property type="entry name" value="SIGMA70FCT"/>
</dbReference>
<keyword evidence="7" id="KW-1185">Reference proteome</keyword>
<feature type="domain" description="RNA polymerase sigma-70" evidence="5">
    <location>
        <begin position="221"/>
        <end position="247"/>
    </location>
</feature>
<dbReference type="AlphaFoldDB" id="A0A934JAR9"/>
<dbReference type="Pfam" id="PF04542">
    <property type="entry name" value="Sigma70_r2"/>
    <property type="match status" value="1"/>
</dbReference>
<dbReference type="GO" id="GO:0006352">
    <property type="term" value="P:DNA-templated transcription initiation"/>
    <property type="evidence" value="ECO:0007669"/>
    <property type="project" value="InterPro"/>
</dbReference>
<dbReference type="GO" id="GO:0003899">
    <property type="term" value="F:DNA-directed RNA polymerase activity"/>
    <property type="evidence" value="ECO:0007669"/>
    <property type="project" value="InterPro"/>
</dbReference>
<dbReference type="PIRSF" id="PIRSF000770">
    <property type="entry name" value="RNA_pol_sigma-SigE/K"/>
    <property type="match status" value="1"/>
</dbReference>
<keyword evidence="2" id="KW-0731">Sigma factor</keyword>
<evidence type="ECO:0000256" key="4">
    <source>
        <dbReference type="ARBA" id="ARBA00023163"/>
    </source>
</evidence>
<sequence>MIEPKTPHLSNIEMWQEWKENGNIEAKKQLIEHYLPLVDYVSNRMAIGLPKNVSKDDLASNGVMGLIDAIEKFDYQRGLQFETYASWRIRGAVIDGLRQGDWVPRSIREKAKRIEEAYQLLEQKYLRSVSDAEMSEYLNVTEKEFLHMLQEIAITTVCSLEDPIREEESETRLTLLVDEKAKNPDYKIQEFYIKNALVKGIERLTEKERIVVSLFYYEELSLSEIAEVMSLSPSRISQLHSKAILRLRGTLAKHKDQLMEK</sequence>
<dbReference type="NCBIfam" id="TIGR02479">
    <property type="entry name" value="FliA_WhiG"/>
    <property type="match status" value="1"/>
</dbReference>
<dbReference type="InterPro" id="IPR007627">
    <property type="entry name" value="RNA_pol_sigma70_r2"/>
</dbReference>
<dbReference type="InterPro" id="IPR014284">
    <property type="entry name" value="RNA_pol_sigma-70_dom"/>
</dbReference>
<keyword evidence="3" id="KW-0238">DNA-binding</keyword>
<organism evidence="6 7">
    <name type="scientific">Paenibacillus roseus</name>
    <dbReference type="NCBI Taxonomy" id="2798579"/>
    <lineage>
        <taxon>Bacteria</taxon>
        <taxon>Bacillati</taxon>
        <taxon>Bacillota</taxon>
        <taxon>Bacilli</taxon>
        <taxon>Bacillales</taxon>
        <taxon>Paenibacillaceae</taxon>
        <taxon>Paenibacillus</taxon>
    </lineage>
</organism>
<proteinExistence type="predicted"/>
<evidence type="ECO:0000259" key="5">
    <source>
        <dbReference type="PROSITE" id="PS00716"/>
    </source>
</evidence>